<evidence type="ECO:0000256" key="1">
    <source>
        <dbReference type="SAM" id="SignalP"/>
    </source>
</evidence>
<dbReference type="AlphaFoldDB" id="D2PWF2"/>
<reference evidence="2 3" key="2">
    <citation type="journal article" date="2010" name="Stand. Genomic Sci.">
        <title>Complete genome sequence of Kribbella flavida type strain (IFO 14399).</title>
        <authorList>
            <person name="Pukall R."/>
            <person name="Lapidus A."/>
            <person name="Glavina Del Rio T."/>
            <person name="Copeland A."/>
            <person name="Tice H."/>
            <person name="Cheng J.-F."/>
            <person name="Lucas S."/>
            <person name="Chen F."/>
            <person name="Nolan M."/>
            <person name="LaButti K."/>
            <person name="Pati A."/>
            <person name="Ivanova N."/>
            <person name="Mavrommatis K."/>
            <person name="Mikhailova N."/>
            <person name="Pitluck S."/>
            <person name="Bruce D."/>
            <person name="Goodwin L."/>
            <person name="Land M."/>
            <person name="Hauser L."/>
            <person name="Chang Y.-J."/>
            <person name="Jeffries C.D."/>
            <person name="Chen A."/>
            <person name="Palaniappan K."/>
            <person name="Chain P."/>
            <person name="Rohde M."/>
            <person name="Goeker M."/>
            <person name="Bristow J."/>
            <person name="Eisen J.A."/>
            <person name="Markowitz V."/>
            <person name="Hugenholtz P."/>
            <person name="Kyrpides N.C."/>
            <person name="Klenk H.-P."/>
            <person name="Brettin T."/>
        </authorList>
    </citation>
    <scope>NUCLEOTIDE SEQUENCE [LARGE SCALE GENOMIC DNA]</scope>
    <source>
        <strain evidence="3">DSM 17836 / JCM 10339 / NBRC 14399</strain>
    </source>
</reference>
<gene>
    <name evidence="2" type="ordered locus">Kfla_2533</name>
</gene>
<sequence>MRTVRLLALLLAGASMAAACSADQSAEPQPITWSRVQLPAEPVVLAGSGDQLVVGLRDRGAKVVPRLLLVDGDRQQEIKVAPTSPYAFLAVWTSIAYDGRRVLALGGAAGGAHSNVRWTVWTGTTAGLTELPQTFNTFGGQDAGHLYSAVITPAGQALLGSWASTTSGLDAAVWLPQGTKWIRQDSTGTVLRSTPTLLAGPGAATSWGDAIVQTGSQVRLAPNVVQQEAAVWRSTKLNDGWSRFALPEPGARSQGLRVTCGEKLCTVAGWVEGKLALWQFDPSAKDGAGAKRLTGLPEIAVGDKAPLPAPVLAGDEVIQMVAGGNQIKVVGGRDGAWTVRASTGPSGEVKEARLVGRTLYLLAGATDAPATLWKTDLG</sequence>
<name>D2PWF2_KRIFD</name>
<accession>D2PWF2</accession>
<proteinExistence type="predicted"/>
<reference evidence="3" key="1">
    <citation type="submission" date="2009-09" db="EMBL/GenBank/DDBJ databases">
        <title>The complete genome of Kribbella flavida DSM 17836.</title>
        <authorList>
            <consortium name="US DOE Joint Genome Institute (JGI-PGF)"/>
            <person name="Lucas S."/>
            <person name="Copeland A."/>
            <person name="Lapidus A."/>
            <person name="Glavina del Rio T."/>
            <person name="Dalin E."/>
            <person name="Tice H."/>
            <person name="Bruce D."/>
            <person name="Goodwin L."/>
            <person name="Pitluck S."/>
            <person name="Kyrpides N."/>
            <person name="Mavromatis K."/>
            <person name="Ivanova N."/>
            <person name="Saunders E."/>
            <person name="Brettin T."/>
            <person name="Detter J.C."/>
            <person name="Han C."/>
            <person name="Larimer F."/>
            <person name="Land M."/>
            <person name="Hauser L."/>
            <person name="Markowitz V."/>
            <person name="Cheng J.-F."/>
            <person name="Hugenholtz P."/>
            <person name="Woyke T."/>
            <person name="Wu D."/>
            <person name="Pukall R."/>
            <person name="Klenk H.-P."/>
            <person name="Eisen J.A."/>
        </authorList>
    </citation>
    <scope>NUCLEOTIDE SEQUENCE [LARGE SCALE GENOMIC DNA]</scope>
    <source>
        <strain evidence="3">DSM 17836 / JCM 10339 / NBRC 14399</strain>
    </source>
</reference>
<dbReference type="eggNOG" id="ENOG5032QYN">
    <property type="taxonomic scope" value="Bacteria"/>
</dbReference>
<organism evidence="2 3">
    <name type="scientific">Kribbella flavida (strain DSM 17836 / JCM 10339 / NBRC 14399)</name>
    <dbReference type="NCBI Taxonomy" id="479435"/>
    <lineage>
        <taxon>Bacteria</taxon>
        <taxon>Bacillati</taxon>
        <taxon>Actinomycetota</taxon>
        <taxon>Actinomycetes</taxon>
        <taxon>Propionibacteriales</taxon>
        <taxon>Kribbellaceae</taxon>
        <taxon>Kribbella</taxon>
    </lineage>
</organism>
<dbReference type="HOGENOM" id="CLU_731125_0_0_11"/>
<keyword evidence="1" id="KW-0732">Signal</keyword>
<dbReference type="Proteomes" id="UP000007967">
    <property type="component" value="Chromosome"/>
</dbReference>
<evidence type="ECO:0000313" key="3">
    <source>
        <dbReference type="Proteomes" id="UP000007967"/>
    </source>
</evidence>
<feature type="chain" id="PRO_5003033364" evidence="1">
    <location>
        <begin position="18"/>
        <end position="378"/>
    </location>
</feature>
<dbReference type="KEGG" id="kfl:Kfla_2533"/>
<dbReference type="PROSITE" id="PS51257">
    <property type="entry name" value="PROKAR_LIPOPROTEIN"/>
    <property type="match status" value="1"/>
</dbReference>
<dbReference type="STRING" id="479435.Kfla_2533"/>
<feature type="signal peptide" evidence="1">
    <location>
        <begin position="1"/>
        <end position="17"/>
    </location>
</feature>
<dbReference type="RefSeq" id="WP_012920160.1">
    <property type="nucleotide sequence ID" value="NC_013729.1"/>
</dbReference>
<keyword evidence="3" id="KW-1185">Reference proteome</keyword>
<dbReference type="OrthoDB" id="3731377at2"/>
<protein>
    <submittedName>
        <fullName evidence="2">Uncharacterized protein</fullName>
    </submittedName>
</protein>
<dbReference type="EMBL" id="CP001736">
    <property type="protein sequence ID" value="ADB31604.1"/>
    <property type="molecule type" value="Genomic_DNA"/>
</dbReference>
<evidence type="ECO:0000313" key="2">
    <source>
        <dbReference type="EMBL" id="ADB31604.1"/>
    </source>
</evidence>